<keyword evidence="2" id="KW-1185">Reference proteome</keyword>
<sequence length="39" mass="4543">MWKKILDPVKKERLRIPYDSTVVKTILNGLCASTLYIHV</sequence>
<protein>
    <submittedName>
        <fullName evidence="1">Uncharacterized protein</fullName>
    </submittedName>
</protein>
<organism evidence="1 2">
    <name type="scientific">Candidatus Nitrosocosmicus arcticus</name>
    <dbReference type="NCBI Taxonomy" id="2035267"/>
    <lineage>
        <taxon>Archaea</taxon>
        <taxon>Nitrososphaerota</taxon>
        <taxon>Nitrososphaeria</taxon>
        <taxon>Nitrososphaerales</taxon>
        <taxon>Nitrososphaeraceae</taxon>
        <taxon>Candidatus Nitrosocosmicus</taxon>
    </lineage>
</organism>
<gene>
    <name evidence="1" type="ORF">NARC_110022</name>
</gene>
<name>A0A557ST74_9ARCH</name>
<proteinExistence type="predicted"/>
<dbReference type="EMBL" id="VOAH01000011">
    <property type="protein sequence ID" value="TVP39811.1"/>
    <property type="molecule type" value="Genomic_DNA"/>
</dbReference>
<comment type="caution">
    <text evidence="1">The sequence shown here is derived from an EMBL/GenBank/DDBJ whole genome shotgun (WGS) entry which is preliminary data.</text>
</comment>
<evidence type="ECO:0000313" key="1">
    <source>
        <dbReference type="EMBL" id="TVP39811.1"/>
    </source>
</evidence>
<dbReference type="AlphaFoldDB" id="A0A557ST74"/>
<reference evidence="1 2" key="1">
    <citation type="journal article" date="2019" name="Front. Microbiol.">
        <title>Ammonia Oxidation by the Arctic Terrestrial Thaumarchaeote Candidatus Nitrosocosmicus arcticus Is Stimulated by Increasing Temperatures.</title>
        <authorList>
            <person name="Alves R.J.E."/>
            <person name="Kerou M."/>
            <person name="Zappe A."/>
            <person name="Bittner R."/>
            <person name="Abby S.S."/>
            <person name="Schmidt H.A."/>
            <person name="Pfeifer K."/>
            <person name="Schleper C."/>
        </authorList>
    </citation>
    <scope>NUCLEOTIDE SEQUENCE [LARGE SCALE GENOMIC DNA]</scope>
    <source>
        <strain evidence="1 2">Kfb</strain>
    </source>
</reference>
<accession>A0A557ST74</accession>
<evidence type="ECO:0000313" key="2">
    <source>
        <dbReference type="Proteomes" id="UP000315289"/>
    </source>
</evidence>
<dbReference type="Proteomes" id="UP000315289">
    <property type="component" value="Unassembled WGS sequence"/>
</dbReference>